<feature type="transmembrane region" description="Helical" evidence="9">
    <location>
        <begin position="158"/>
        <end position="180"/>
    </location>
</feature>
<keyword evidence="11" id="KW-0808">Transferase</keyword>
<evidence type="ECO:0000256" key="3">
    <source>
        <dbReference type="ARBA" id="ARBA00022475"/>
    </source>
</evidence>
<gene>
    <name evidence="11" type="ORF">FC75_GL000201</name>
</gene>
<keyword evidence="4 8" id="KW-0762">Sugar transport</keyword>
<evidence type="ECO:0000256" key="5">
    <source>
        <dbReference type="ARBA" id="ARBA00022692"/>
    </source>
</evidence>
<dbReference type="PANTHER" id="PTHR33989:SF4">
    <property type="entry name" value="PTS SYSTEM N,N'-DIACETYLCHITOBIOSE-SPECIFIC EIIC COMPONENT"/>
    <property type="match status" value="1"/>
</dbReference>
<evidence type="ECO:0000313" key="12">
    <source>
        <dbReference type="Proteomes" id="UP000050865"/>
    </source>
</evidence>
<keyword evidence="5 9" id="KW-0812">Transmembrane</keyword>
<keyword evidence="12" id="KW-1185">Reference proteome</keyword>
<dbReference type="InterPro" id="IPR051088">
    <property type="entry name" value="PTS_Sugar-EIIC/EIIB"/>
</dbReference>
<feature type="transmembrane region" description="Helical" evidence="9">
    <location>
        <begin position="417"/>
        <end position="438"/>
    </location>
</feature>
<dbReference type="STRING" id="1423730.FC75_GL000201"/>
<name>A0A0R2ES15_9LACO</name>
<dbReference type="NCBIfam" id="TIGR00410">
    <property type="entry name" value="lacE"/>
    <property type="match status" value="1"/>
</dbReference>
<comment type="caution">
    <text evidence="11">The sequence shown here is derived from an EMBL/GenBank/DDBJ whole genome shotgun (WGS) entry which is preliminary data.</text>
</comment>
<feature type="domain" description="PTS EIIC type-3" evidence="10">
    <location>
        <begin position="9"/>
        <end position="433"/>
    </location>
</feature>
<sequence>MKIVKLEKIGEKILPVVSKISNQKHLAAIRDGFIMAMPMSLVGSVGLLLQNFRINLLNTELPLDQDPFQKFLVFVFGKHWTAFPNAITNVCNNLISIVVTLTIAYMLTQNYIEAGKKDNKYQHADPLVAAIIALLGSFLVFPQSAAGKLGSVWTQDSFGATSLILGMIVALLSTIMYVHLSDTKLTIKLPDSVPPAILNAFAAVIPLAISVIVINAIEFIIRAFGFTGMQDLIYKLVQAPLQGVGTSVGGAFVTIIAQNLVFFFGIHPAALSPIFQPINTINQNDLTNQLLHGASVMNLKGAPIGQTLQIIMGLTTVAVCVAIFLVARQSPHYLSIAKIEIIPGLFNIGEPMIYGLPIVLNPFMLIPYVFASAITGTIYYWLEMIHAIPAIAIAVPWTTPPFLNTYLASGGHIMPVLVQIICFVFDVVMFIPFVKLAIRSEANKAAADAK</sequence>
<evidence type="ECO:0000256" key="7">
    <source>
        <dbReference type="ARBA" id="ARBA00023136"/>
    </source>
</evidence>
<keyword evidence="7 8" id="KW-0472">Membrane</keyword>
<dbReference type="GO" id="GO:0008982">
    <property type="term" value="F:protein-N(PI)-phosphohistidine-sugar phosphotransferase activity"/>
    <property type="evidence" value="ECO:0007669"/>
    <property type="project" value="UniProtKB-UniRule"/>
</dbReference>
<dbReference type="GO" id="GO:0009401">
    <property type="term" value="P:phosphoenolpyruvate-dependent sugar phosphotransferase system"/>
    <property type="evidence" value="ECO:0007669"/>
    <property type="project" value="InterPro"/>
</dbReference>
<feature type="transmembrane region" description="Helical" evidence="9">
    <location>
        <begin position="201"/>
        <end position="224"/>
    </location>
</feature>
<dbReference type="AlphaFoldDB" id="A0A0R2ES15"/>
<dbReference type="PATRIC" id="fig|1423730.4.peg.213"/>
<dbReference type="Proteomes" id="UP000050865">
    <property type="component" value="Unassembled WGS sequence"/>
</dbReference>
<evidence type="ECO:0000256" key="9">
    <source>
        <dbReference type="SAM" id="Phobius"/>
    </source>
</evidence>
<dbReference type="InterPro" id="IPR004501">
    <property type="entry name" value="PTS_EIIC_3"/>
</dbReference>
<keyword evidence="6 9" id="KW-1133">Transmembrane helix</keyword>
<dbReference type="PROSITE" id="PS51105">
    <property type="entry name" value="PTS_EIIC_TYPE_3"/>
    <property type="match status" value="1"/>
</dbReference>
<evidence type="ECO:0000256" key="4">
    <source>
        <dbReference type="ARBA" id="ARBA00022597"/>
    </source>
</evidence>
<evidence type="ECO:0000256" key="6">
    <source>
        <dbReference type="ARBA" id="ARBA00022989"/>
    </source>
</evidence>
<dbReference type="EMBL" id="AYZJ01000077">
    <property type="protein sequence ID" value="KRN19103.1"/>
    <property type="molecule type" value="Genomic_DNA"/>
</dbReference>
<dbReference type="PIRSF" id="PIRSF006351">
    <property type="entry name" value="PTS_EIIC-Cellobiose"/>
    <property type="match status" value="1"/>
</dbReference>
<evidence type="ECO:0000259" key="10">
    <source>
        <dbReference type="PROSITE" id="PS51105"/>
    </source>
</evidence>
<keyword evidence="3 8" id="KW-1003">Cell membrane</keyword>
<feature type="transmembrane region" description="Helical" evidence="9">
    <location>
        <begin position="352"/>
        <end position="371"/>
    </location>
</feature>
<feature type="transmembrane region" description="Helical" evidence="9">
    <location>
        <begin position="244"/>
        <end position="266"/>
    </location>
</feature>
<keyword evidence="2 8" id="KW-0813">Transport</keyword>
<evidence type="ECO:0000256" key="8">
    <source>
        <dbReference type="PIRNR" id="PIRNR006351"/>
    </source>
</evidence>
<evidence type="ECO:0000256" key="1">
    <source>
        <dbReference type="ARBA" id="ARBA00004651"/>
    </source>
</evidence>
<accession>A0A0R2ES15</accession>
<comment type="function">
    <text evidence="8">The phosphoenolpyruvate-dependent sugar phosphotransferase system (PTS), a major carbohydrate active -transport system, catalyzes the phosphorylation of incoming sugar substrates concomitant with their translocation across the cell membrane.</text>
</comment>
<dbReference type="Pfam" id="PF02378">
    <property type="entry name" value="PTS_EIIC"/>
    <property type="match status" value="1"/>
</dbReference>
<reference evidence="11 12" key="1">
    <citation type="journal article" date="2015" name="Genome Announc.">
        <title>Expanding the biotechnology potential of lactobacilli through comparative genomics of 213 strains and associated genera.</title>
        <authorList>
            <person name="Sun Z."/>
            <person name="Harris H.M."/>
            <person name="McCann A."/>
            <person name="Guo C."/>
            <person name="Argimon S."/>
            <person name="Zhang W."/>
            <person name="Yang X."/>
            <person name="Jeffery I.B."/>
            <person name="Cooney J.C."/>
            <person name="Kagawa T.F."/>
            <person name="Liu W."/>
            <person name="Song Y."/>
            <person name="Salvetti E."/>
            <person name="Wrobel A."/>
            <person name="Rasinkangas P."/>
            <person name="Parkhill J."/>
            <person name="Rea M.C."/>
            <person name="O'Sullivan O."/>
            <person name="Ritari J."/>
            <person name="Douillard F.P."/>
            <person name="Paul Ross R."/>
            <person name="Yang R."/>
            <person name="Briner A.E."/>
            <person name="Felis G.E."/>
            <person name="de Vos W.M."/>
            <person name="Barrangou R."/>
            <person name="Klaenhammer T.R."/>
            <person name="Caufield P.W."/>
            <person name="Cui Y."/>
            <person name="Zhang H."/>
            <person name="O'Toole P.W."/>
        </authorList>
    </citation>
    <scope>NUCLEOTIDE SEQUENCE [LARGE SCALE GENOMIC DNA]</scope>
    <source>
        <strain evidence="11 12">DSM 22697</strain>
    </source>
</reference>
<evidence type="ECO:0000313" key="11">
    <source>
        <dbReference type="EMBL" id="KRN19103.1"/>
    </source>
</evidence>
<dbReference type="InterPro" id="IPR003352">
    <property type="entry name" value="PTS_EIIC"/>
</dbReference>
<comment type="subcellular location">
    <subcellularLocation>
        <location evidence="1">Cell membrane</location>
        <topology evidence="1">Multi-pass membrane protein</topology>
    </subcellularLocation>
</comment>
<feature type="transmembrane region" description="Helical" evidence="9">
    <location>
        <begin position="307"/>
        <end position="327"/>
    </location>
</feature>
<protein>
    <recommendedName>
        <fullName evidence="8">Permease IIC component</fullName>
    </recommendedName>
</protein>
<evidence type="ECO:0000256" key="2">
    <source>
        <dbReference type="ARBA" id="ARBA00022448"/>
    </source>
</evidence>
<proteinExistence type="predicted"/>
<dbReference type="GO" id="GO:0005886">
    <property type="term" value="C:plasma membrane"/>
    <property type="evidence" value="ECO:0007669"/>
    <property type="project" value="UniProtKB-SubCell"/>
</dbReference>
<dbReference type="PANTHER" id="PTHR33989">
    <property type="match status" value="1"/>
</dbReference>
<organism evidence="11 12">
    <name type="scientific">Lacticaseibacillus camelliae DSM 22697 = JCM 13995</name>
    <dbReference type="NCBI Taxonomy" id="1423730"/>
    <lineage>
        <taxon>Bacteria</taxon>
        <taxon>Bacillati</taxon>
        <taxon>Bacillota</taxon>
        <taxon>Bacilli</taxon>
        <taxon>Lactobacillales</taxon>
        <taxon>Lactobacillaceae</taxon>
        <taxon>Lacticaseibacillus</taxon>
    </lineage>
</organism>
<feature type="transmembrane region" description="Helical" evidence="9">
    <location>
        <begin position="127"/>
        <end position="146"/>
    </location>
</feature>
<feature type="transmembrane region" description="Helical" evidence="9">
    <location>
        <begin position="33"/>
        <end position="52"/>
    </location>
</feature>
<feature type="transmembrane region" description="Helical" evidence="9">
    <location>
        <begin position="86"/>
        <end position="107"/>
    </location>
</feature>
<feature type="transmembrane region" description="Helical" evidence="9">
    <location>
        <begin position="378"/>
        <end position="397"/>
    </location>
</feature>
<dbReference type="InterPro" id="IPR004796">
    <property type="entry name" value="PTS_IIC_cello"/>
</dbReference>